<dbReference type="PANTHER" id="PTHR34610">
    <property type="entry name" value="SSL7007 PROTEIN"/>
    <property type="match status" value="1"/>
</dbReference>
<dbReference type="Pfam" id="PF13470">
    <property type="entry name" value="PIN_3"/>
    <property type="match status" value="1"/>
</dbReference>
<name>A0A1W6YT73_9BORD</name>
<keyword evidence="4" id="KW-1185">Reference proteome</keyword>
<dbReference type="OrthoDB" id="9792229at2"/>
<dbReference type="KEGG" id="bgv:CAL12_01100"/>
<dbReference type="InterPro" id="IPR029060">
    <property type="entry name" value="PIN-like_dom_sf"/>
</dbReference>
<evidence type="ECO:0000313" key="4">
    <source>
        <dbReference type="Proteomes" id="UP000194151"/>
    </source>
</evidence>
<dbReference type="InterPro" id="IPR002850">
    <property type="entry name" value="PIN_toxin-like"/>
</dbReference>
<feature type="region of interest" description="Disordered" evidence="1">
    <location>
        <begin position="136"/>
        <end position="158"/>
    </location>
</feature>
<reference evidence="3 4" key="1">
    <citation type="submission" date="2017-05" db="EMBL/GenBank/DDBJ databases">
        <title>Complete and WGS of Bordetella genogroups.</title>
        <authorList>
            <person name="Spilker T."/>
            <person name="LiPuma J."/>
        </authorList>
    </citation>
    <scope>NUCLEOTIDE SEQUENCE [LARGE SCALE GENOMIC DNA]</scope>
    <source>
        <strain evidence="3 4">AU19157</strain>
    </source>
</reference>
<protein>
    <submittedName>
        <fullName evidence="3">Putative toxin-antitoxin system toxin component, PIN family</fullName>
    </submittedName>
</protein>
<dbReference type="SUPFAM" id="SSF88723">
    <property type="entry name" value="PIN domain-like"/>
    <property type="match status" value="1"/>
</dbReference>
<dbReference type="Proteomes" id="UP000194151">
    <property type="component" value="Chromosome"/>
</dbReference>
<dbReference type="PANTHER" id="PTHR34610:SF4">
    <property type="entry name" value="SLL8027 PROTEIN"/>
    <property type="match status" value="1"/>
</dbReference>
<evidence type="ECO:0000313" key="3">
    <source>
        <dbReference type="EMBL" id="ARP84295.1"/>
    </source>
</evidence>
<dbReference type="InterPro" id="IPR002716">
    <property type="entry name" value="PIN_dom"/>
</dbReference>
<feature type="compositionally biased region" description="Basic residues" evidence="1">
    <location>
        <begin position="145"/>
        <end position="158"/>
    </location>
</feature>
<organism evidence="3 4">
    <name type="scientific">Bordetella genomosp. 8</name>
    <dbReference type="NCBI Taxonomy" id="1416806"/>
    <lineage>
        <taxon>Bacteria</taxon>
        <taxon>Pseudomonadati</taxon>
        <taxon>Pseudomonadota</taxon>
        <taxon>Betaproteobacteria</taxon>
        <taxon>Burkholderiales</taxon>
        <taxon>Alcaligenaceae</taxon>
        <taxon>Bordetella</taxon>
    </lineage>
</organism>
<sequence length="158" mass="17835">MHRVVLDTNIVLSALLFTSGRLAWIRHAWQGQQLQPLVCRETVNELLRVLAYPKFNLTANEQKELLADFLPYADVVELPKPWPDLPVCRDEKDQVFLVLAQTGHADILVTGDADLLAMRDEFPGLMLTADELAQAQRADVTQPARAKRPTARKPRRAT</sequence>
<evidence type="ECO:0000256" key="1">
    <source>
        <dbReference type="SAM" id="MobiDB-lite"/>
    </source>
</evidence>
<evidence type="ECO:0000259" key="2">
    <source>
        <dbReference type="Pfam" id="PF13470"/>
    </source>
</evidence>
<feature type="domain" description="PIN" evidence="2">
    <location>
        <begin position="3"/>
        <end position="113"/>
    </location>
</feature>
<dbReference type="NCBIfam" id="TIGR00305">
    <property type="entry name" value="putative toxin-antitoxin system toxin component, PIN family"/>
    <property type="match status" value="1"/>
</dbReference>
<dbReference type="AlphaFoldDB" id="A0A1W6YT73"/>
<accession>A0A1W6YT73</accession>
<dbReference type="STRING" id="1416806.CAL12_01100"/>
<gene>
    <name evidence="3" type="ORF">CAL12_01100</name>
</gene>
<dbReference type="EMBL" id="CP021108">
    <property type="protein sequence ID" value="ARP84295.1"/>
    <property type="molecule type" value="Genomic_DNA"/>
</dbReference>
<proteinExistence type="predicted"/>